<dbReference type="EMBL" id="BAAFGK010000002">
    <property type="protein sequence ID" value="GAB0056221.1"/>
    <property type="molecule type" value="Genomic_DNA"/>
</dbReference>
<reference evidence="1 2" key="2">
    <citation type="submission" date="2024-09" db="EMBL/GenBank/DDBJ databases">
        <title>Draft genome sequence of Candidatus Magnetaquicoccaceae bacterium FCR-1.</title>
        <authorList>
            <person name="Shimoshige H."/>
            <person name="Shimamura S."/>
            <person name="Taoka A."/>
            <person name="Kobayashi H."/>
            <person name="Maekawa T."/>
        </authorList>
    </citation>
    <scope>NUCLEOTIDE SEQUENCE [LARGE SCALE GENOMIC DNA]</scope>
    <source>
        <strain evidence="1 2">FCR-1</strain>
    </source>
</reference>
<reference evidence="1 2" key="1">
    <citation type="submission" date="2024-05" db="EMBL/GenBank/DDBJ databases">
        <authorList>
            <consortium name="Candidatus Magnetaquicoccaceae bacterium FCR-1 genome sequencing consortium"/>
            <person name="Shimoshige H."/>
            <person name="Shimamura S."/>
            <person name="Taoka A."/>
            <person name="Kobayashi H."/>
            <person name="Maekawa T."/>
        </authorList>
    </citation>
    <scope>NUCLEOTIDE SEQUENCE [LARGE SCALE GENOMIC DNA]</scope>
    <source>
        <strain evidence="1 2">FCR-1</strain>
    </source>
</reference>
<accession>A0ABQ0C5P8</accession>
<dbReference type="Proteomes" id="UP001628193">
    <property type="component" value="Unassembled WGS sequence"/>
</dbReference>
<keyword evidence="2" id="KW-1185">Reference proteome</keyword>
<evidence type="ECO:0000313" key="1">
    <source>
        <dbReference type="EMBL" id="GAB0056221.1"/>
    </source>
</evidence>
<dbReference type="InterPro" id="IPR021732">
    <property type="entry name" value="DUF3301"/>
</dbReference>
<comment type="caution">
    <text evidence="1">The sequence shown here is derived from an EMBL/GenBank/DDBJ whole genome shotgun (WGS) entry which is preliminary data.</text>
</comment>
<proteinExistence type="predicted"/>
<dbReference type="Pfam" id="PF11743">
    <property type="entry name" value="DUF3301"/>
    <property type="match status" value="1"/>
</dbReference>
<evidence type="ECO:0008006" key="3">
    <source>
        <dbReference type="Google" id="ProtNLM"/>
    </source>
</evidence>
<gene>
    <name evidence="1" type="ORF">SIID45300_00526</name>
</gene>
<protein>
    <recommendedName>
        <fullName evidence="3">DUF3301 domain-containing protein</fullName>
    </recommendedName>
</protein>
<sequence>MEPWAILSLVVLAWVWHGSMRAREIACAEARVICHRMAWAWLDETVSLKSLGFARDGHGRLRLRRIYAFRYLEATHLIREGVVMLVGDQIQTVLLDTARLDA</sequence>
<name>A0ABQ0C5P8_9PROT</name>
<dbReference type="RefSeq" id="WP_420903938.1">
    <property type="nucleotide sequence ID" value="NZ_BAAFGK010000002.1"/>
</dbReference>
<evidence type="ECO:0000313" key="2">
    <source>
        <dbReference type="Proteomes" id="UP001628193"/>
    </source>
</evidence>
<organism evidence="1 2">
    <name type="scientific">Candidatus Magnetaquiglobus chichijimensis</name>
    <dbReference type="NCBI Taxonomy" id="3141448"/>
    <lineage>
        <taxon>Bacteria</taxon>
        <taxon>Pseudomonadati</taxon>
        <taxon>Pseudomonadota</taxon>
        <taxon>Magnetococcia</taxon>
        <taxon>Magnetococcales</taxon>
        <taxon>Candidatus Magnetaquicoccaceae</taxon>
        <taxon>Candidatus Magnetaquiglobus</taxon>
    </lineage>
</organism>